<dbReference type="Proteomes" id="UP000019226">
    <property type="component" value="Chromosome"/>
</dbReference>
<gene>
    <name evidence="3" type="ORF">CCASEI_12225</name>
</gene>
<dbReference type="EMBL" id="CP004350">
    <property type="protein sequence ID" value="AHI20995.1"/>
    <property type="molecule type" value="Genomic_DNA"/>
</dbReference>
<feature type="chain" id="PRO_5045901120" description="Secreted protein" evidence="2">
    <location>
        <begin position="27"/>
        <end position="79"/>
    </location>
</feature>
<protein>
    <recommendedName>
        <fullName evidence="5">Secreted protein</fullName>
    </recommendedName>
</protein>
<organism evidence="3 4">
    <name type="scientific">Corynebacterium casei LMG S-19264</name>
    <dbReference type="NCBI Taxonomy" id="1285583"/>
    <lineage>
        <taxon>Bacteria</taxon>
        <taxon>Bacillati</taxon>
        <taxon>Actinomycetota</taxon>
        <taxon>Actinomycetes</taxon>
        <taxon>Mycobacteriales</taxon>
        <taxon>Corynebacteriaceae</taxon>
        <taxon>Corynebacterium</taxon>
    </lineage>
</organism>
<dbReference type="RefSeq" id="WP_006823157.1">
    <property type="nucleotide sequence ID" value="NZ_CP004350.1"/>
</dbReference>
<evidence type="ECO:0000256" key="2">
    <source>
        <dbReference type="SAM" id="SignalP"/>
    </source>
</evidence>
<keyword evidence="4" id="KW-1185">Reference proteome</keyword>
<evidence type="ECO:0008006" key="5">
    <source>
        <dbReference type="Google" id="ProtNLM"/>
    </source>
</evidence>
<sequence>MRKKIPSIVIVSAVTYGVAAPAPALAQETGDNNNSIASAQSIGLGAANDPLGVLLGIVGMSAIAPFILSSWAGVDILPQ</sequence>
<reference evidence="4" key="1">
    <citation type="submission" date="2013-02" db="EMBL/GenBank/DDBJ databases">
        <title>The complete genome sequence of Corynebacterium casei LMG S-19264 (=DSM 44701).</title>
        <authorList>
            <person name="Ruckert C."/>
            <person name="Albersmeier A."/>
            <person name="Kalinowski J."/>
        </authorList>
    </citation>
    <scope>NUCLEOTIDE SEQUENCE [LARGE SCALE GENOMIC DNA]</scope>
    <source>
        <strain evidence="4">LMG S-19264</strain>
    </source>
</reference>
<name>A0ABN4CFV6_9CORY</name>
<proteinExistence type="predicted"/>
<evidence type="ECO:0000256" key="1">
    <source>
        <dbReference type="SAM" id="Phobius"/>
    </source>
</evidence>
<evidence type="ECO:0000313" key="3">
    <source>
        <dbReference type="EMBL" id="AHI20995.1"/>
    </source>
</evidence>
<feature type="signal peptide" evidence="2">
    <location>
        <begin position="1"/>
        <end position="26"/>
    </location>
</feature>
<keyword evidence="1" id="KW-0812">Transmembrane</keyword>
<keyword evidence="1" id="KW-0472">Membrane</keyword>
<keyword evidence="1" id="KW-1133">Transmembrane helix</keyword>
<evidence type="ECO:0000313" key="4">
    <source>
        <dbReference type="Proteomes" id="UP000019226"/>
    </source>
</evidence>
<keyword evidence="2" id="KW-0732">Signal</keyword>
<feature type="transmembrane region" description="Helical" evidence="1">
    <location>
        <begin position="50"/>
        <end position="74"/>
    </location>
</feature>
<dbReference type="GeneID" id="82878547"/>
<accession>A0ABN4CFV6</accession>